<keyword evidence="6 8" id="KW-1133">Transmembrane helix</keyword>
<accession>A0A3N2CWD2</accession>
<feature type="transmembrane region" description="Helical" evidence="8">
    <location>
        <begin position="83"/>
        <end position="102"/>
    </location>
</feature>
<organism evidence="10 11">
    <name type="scientific">Nocardioides aurantiacus</name>
    <dbReference type="NCBI Taxonomy" id="86796"/>
    <lineage>
        <taxon>Bacteria</taxon>
        <taxon>Bacillati</taxon>
        <taxon>Actinomycetota</taxon>
        <taxon>Actinomycetes</taxon>
        <taxon>Propionibacteriales</taxon>
        <taxon>Nocardioidaceae</taxon>
        <taxon>Nocardioides</taxon>
    </lineage>
</organism>
<keyword evidence="2 8" id="KW-0813">Transport</keyword>
<dbReference type="PANTHER" id="PTHR43357">
    <property type="entry name" value="INNER MEMBRANE ABC TRANSPORTER PERMEASE PROTEIN YDCV"/>
    <property type="match status" value="1"/>
</dbReference>
<dbReference type="Gene3D" id="1.10.3720.10">
    <property type="entry name" value="MetI-like"/>
    <property type="match status" value="2"/>
</dbReference>
<evidence type="ECO:0000256" key="2">
    <source>
        <dbReference type="ARBA" id="ARBA00022448"/>
    </source>
</evidence>
<dbReference type="GO" id="GO:0005886">
    <property type="term" value="C:plasma membrane"/>
    <property type="evidence" value="ECO:0007669"/>
    <property type="project" value="UniProtKB-SubCell"/>
</dbReference>
<evidence type="ECO:0000256" key="1">
    <source>
        <dbReference type="ARBA" id="ARBA00004429"/>
    </source>
</evidence>
<keyword evidence="5 8" id="KW-0812">Transmembrane</keyword>
<protein>
    <submittedName>
        <fullName evidence="10">Iron(III) transport system permease protein</fullName>
    </submittedName>
</protein>
<feature type="transmembrane region" description="Helical" evidence="8">
    <location>
        <begin position="45"/>
        <end position="71"/>
    </location>
</feature>
<keyword evidence="3" id="KW-1003">Cell membrane</keyword>
<dbReference type="PANTHER" id="PTHR43357:SF3">
    <property type="entry name" value="FE(3+)-TRANSPORT SYSTEM PERMEASE PROTEIN FBPB 2"/>
    <property type="match status" value="1"/>
</dbReference>
<reference evidence="10 11" key="1">
    <citation type="submission" date="2018-11" db="EMBL/GenBank/DDBJ databases">
        <title>Sequencing the genomes of 1000 actinobacteria strains.</title>
        <authorList>
            <person name="Klenk H.-P."/>
        </authorList>
    </citation>
    <scope>NUCLEOTIDE SEQUENCE [LARGE SCALE GENOMIC DNA]</scope>
    <source>
        <strain evidence="10 11">DSM 12652</strain>
    </source>
</reference>
<dbReference type="Pfam" id="PF00528">
    <property type="entry name" value="BPD_transp_1"/>
    <property type="match status" value="2"/>
</dbReference>
<dbReference type="CDD" id="cd06261">
    <property type="entry name" value="TM_PBP2"/>
    <property type="match status" value="2"/>
</dbReference>
<feature type="transmembrane region" description="Helical" evidence="8">
    <location>
        <begin position="213"/>
        <end position="232"/>
    </location>
</feature>
<evidence type="ECO:0000256" key="7">
    <source>
        <dbReference type="ARBA" id="ARBA00023136"/>
    </source>
</evidence>
<dbReference type="GO" id="GO:0055085">
    <property type="term" value="P:transmembrane transport"/>
    <property type="evidence" value="ECO:0007669"/>
    <property type="project" value="InterPro"/>
</dbReference>
<evidence type="ECO:0000256" key="4">
    <source>
        <dbReference type="ARBA" id="ARBA00022519"/>
    </source>
</evidence>
<dbReference type="Proteomes" id="UP000281738">
    <property type="component" value="Unassembled WGS sequence"/>
</dbReference>
<feature type="transmembrane region" description="Helical" evidence="8">
    <location>
        <begin position="367"/>
        <end position="388"/>
    </location>
</feature>
<comment type="similarity">
    <text evidence="8">Belongs to the binding-protein-dependent transport system permease family.</text>
</comment>
<feature type="transmembrane region" description="Helical" evidence="8">
    <location>
        <begin position="428"/>
        <end position="450"/>
    </location>
</feature>
<comment type="caution">
    <text evidence="10">The sequence shown here is derived from an EMBL/GenBank/DDBJ whole genome shotgun (WGS) entry which is preliminary data.</text>
</comment>
<evidence type="ECO:0000256" key="6">
    <source>
        <dbReference type="ARBA" id="ARBA00022989"/>
    </source>
</evidence>
<dbReference type="RefSeq" id="WP_246003511.1">
    <property type="nucleotide sequence ID" value="NZ_RKHO01000001.1"/>
</dbReference>
<feature type="domain" description="ABC transmembrane type-1" evidence="9">
    <location>
        <begin position="46"/>
        <end position="231"/>
    </location>
</feature>
<dbReference type="PROSITE" id="PS50928">
    <property type="entry name" value="ABC_TM1"/>
    <property type="match status" value="2"/>
</dbReference>
<evidence type="ECO:0000256" key="3">
    <source>
        <dbReference type="ARBA" id="ARBA00022475"/>
    </source>
</evidence>
<dbReference type="InterPro" id="IPR035906">
    <property type="entry name" value="MetI-like_sf"/>
</dbReference>
<feature type="transmembrane region" description="Helical" evidence="8">
    <location>
        <begin position="305"/>
        <end position="327"/>
    </location>
</feature>
<feature type="transmembrane region" description="Helical" evidence="8">
    <location>
        <begin position="470"/>
        <end position="491"/>
    </location>
</feature>
<evidence type="ECO:0000256" key="5">
    <source>
        <dbReference type="ARBA" id="ARBA00022692"/>
    </source>
</evidence>
<comment type="subcellular location">
    <subcellularLocation>
        <location evidence="1">Cell inner membrane</location>
        <topology evidence="1">Multi-pass membrane protein</topology>
    </subcellularLocation>
    <subcellularLocation>
        <location evidence="8">Cell membrane</location>
        <topology evidence="8">Multi-pass membrane protein</topology>
    </subcellularLocation>
</comment>
<dbReference type="InterPro" id="IPR000515">
    <property type="entry name" value="MetI-like"/>
</dbReference>
<dbReference type="SUPFAM" id="SSF161098">
    <property type="entry name" value="MetI-like"/>
    <property type="match status" value="2"/>
</dbReference>
<evidence type="ECO:0000313" key="10">
    <source>
        <dbReference type="EMBL" id="ROR91851.1"/>
    </source>
</evidence>
<dbReference type="EMBL" id="RKHO01000001">
    <property type="protein sequence ID" value="ROR91851.1"/>
    <property type="molecule type" value="Genomic_DNA"/>
</dbReference>
<feature type="transmembrane region" description="Helical" evidence="8">
    <location>
        <begin position="108"/>
        <end position="128"/>
    </location>
</feature>
<keyword evidence="11" id="KW-1185">Reference proteome</keyword>
<feature type="domain" description="ABC transmembrane type-1" evidence="9">
    <location>
        <begin position="301"/>
        <end position="491"/>
    </location>
</feature>
<name>A0A3N2CWD2_9ACTN</name>
<dbReference type="AlphaFoldDB" id="A0A3N2CWD2"/>
<feature type="transmembrane region" description="Helical" evidence="8">
    <location>
        <begin position="260"/>
        <end position="285"/>
    </location>
</feature>
<keyword evidence="7 8" id="KW-0472">Membrane</keyword>
<evidence type="ECO:0000259" key="9">
    <source>
        <dbReference type="PROSITE" id="PS50928"/>
    </source>
</evidence>
<feature type="transmembrane region" description="Helical" evidence="8">
    <location>
        <begin position="159"/>
        <end position="181"/>
    </location>
</feature>
<gene>
    <name evidence="10" type="ORF">EDD33_2729</name>
</gene>
<proteinExistence type="inferred from homology"/>
<evidence type="ECO:0000256" key="8">
    <source>
        <dbReference type="RuleBase" id="RU363032"/>
    </source>
</evidence>
<sequence>MLVTLAAVLVALLAVVPLAYVVWSSLTLGPSETWRLLARPRVGELLGNTLALLAGTMLLSTLLGVGCAWLVERTDLPRPGLWHVLFVAPLAVPAFVNSYGWVSLTHDVQGYAGALLVVSLSYLPLVYLPTVAALRTLDPALEEVAHALGHDRRATFVRVVLPGIAPGVLGGALLVGLHVLAEFGALQMLRFPTLTTAIYDQYRSAFSSSSANVLAGVLVLGCLLLLLAELSLRGDTALWRVGSGSARRAERVRLGRSRPVALAASSLLVVLSLGVPLASLVRWLVVGSSTAFPVGELLGATVTTAALGLMAAAVAVAMALPVVWLAVRHRGRWSDLVERATFTAHALPGIVVALALVAVSIRSVRPLYQTLPLLLVGYAILFLPRAVVSIRSSLEHAQPVLDDVAASLGTRPALTLVRVTLPLLRDGLGAGAALVFLAVSTELTATLLLAPIGTATLATQFWSASSAASYGAAAPYALLLVLVSLPATWLLSRQTRRRSKP</sequence>
<feature type="transmembrane region" description="Helical" evidence="8">
    <location>
        <begin position="339"/>
        <end position="361"/>
    </location>
</feature>
<evidence type="ECO:0000313" key="11">
    <source>
        <dbReference type="Proteomes" id="UP000281738"/>
    </source>
</evidence>
<keyword evidence="4" id="KW-0997">Cell inner membrane</keyword>